<evidence type="ECO:0000256" key="6">
    <source>
        <dbReference type="ARBA" id="ARBA00023122"/>
    </source>
</evidence>
<dbReference type="EMBL" id="LDYG01000003">
    <property type="protein sequence ID" value="KUP09098.1"/>
    <property type="molecule type" value="Genomic_DNA"/>
</dbReference>
<feature type="domain" description="CNNM transmembrane" evidence="12">
    <location>
        <begin position="1"/>
        <end position="174"/>
    </location>
</feature>
<evidence type="ECO:0000259" key="11">
    <source>
        <dbReference type="PROSITE" id="PS51371"/>
    </source>
</evidence>
<dbReference type="InterPro" id="IPR016169">
    <property type="entry name" value="FAD-bd_PCMH_sub2"/>
</dbReference>
<keyword evidence="6 8" id="KW-0129">CBS domain</keyword>
<comment type="similarity">
    <text evidence="2">Belongs to the UPF0053 family.</text>
</comment>
<evidence type="ECO:0000256" key="8">
    <source>
        <dbReference type="PROSITE-ProRule" id="PRU00703"/>
    </source>
</evidence>
<keyword evidence="7 9" id="KW-0472">Membrane</keyword>
<dbReference type="Proteomes" id="UP000074108">
    <property type="component" value="Unassembled WGS sequence"/>
</dbReference>
<dbReference type="PANTHER" id="PTHR22777">
    <property type="entry name" value="HEMOLYSIN-RELATED"/>
    <property type="match status" value="1"/>
</dbReference>
<proteinExistence type="inferred from homology"/>
<dbReference type="Pfam" id="PF00571">
    <property type="entry name" value="CBS"/>
    <property type="match status" value="2"/>
</dbReference>
<dbReference type="InterPro" id="IPR005170">
    <property type="entry name" value="Transptr-assoc_dom"/>
</dbReference>
<evidence type="ECO:0000256" key="1">
    <source>
        <dbReference type="ARBA" id="ARBA00004651"/>
    </source>
</evidence>
<evidence type="ECO:0000256" key="10">
    <source>
        <dbReference type="SAM" id="Phobius"/>
    </source>
</evidence>
<evidence type="ECO:0000313" key="13">
    <source>
        <dbReference type="EMBL" id="KUP09098.1"/>
    </source>
</evidence>
<evidence type="ECO:0000313" key="14">
    <source>
        <dbReference type="Proteomes" id="UP000074108"/>
    </source>
</evidence>
<dbReference type="PROSITE" id="PS51846">
    <property type="entry name" value="CNNM"/>
    <property type="match status" value="1"/>
</dbReference>
<dbReference type="GO" id="GO:0050660">
    <property type="term" value="F:flavin adenine dinucleotide binding"/>
    <property type="evidence" value="ECO:0007669"/>
    <property type="project" value="InterPro"/>
</dbReference>
<dbReference type="PROSITE" id="PS51371">
    <property type="entry name" value="CBS"/>
    <property type="match status" value="2"/>
</dbReference>
<dbReference type="STRING" id="1150625.Q75_01260"/>
<evidence type="ECO:0000256" key="9">
    <source>
        <dbReference type="PROSITE-ProRule" id="PRU01193"/>
    </source>
</evidence>
<dbReference type="PATRIC" id="fig|1150625.3.peg.263"/>
<gene>
    <name evidence="13" type="ORF">Q75_01260</name>
</gene>
<dbReference type="InterPro" id="IPR000644">
    <property type="entry name" value="CBS_dom"/>
</dbReference>
<accession>A0A147KC01</accession>
<name>A0A147KC01_9BACI</name>
<feature type="transmembrane region" description="Helical" evidence="10">
    <location>
        <begin position="79"/>
        <end position="97"/>
    </location>
</feature>
<keyword evidence="3 9" id="KW-0812">Transmembrane</keyword>
<dbReference type="AlphaFoldDB" id="A0A147KC01"/>
<dbReference type="InterPro" id="IPR044751">
    <property type="entry name" value="Ion_transp-like_CBS"/>
</dbReference>
<dbReference type="SMART" id="SM00116">
    <property type="entry name" value="CBS"/>
    <property type="match status" value="2"/>
</dbReference>
<dbReference type="Pfam" id="PF01595">
    <property type="entry name" value="CNNM"/>
    <property type="match status" value="1"/>
</dbReference>
<dbReference type="SUPFAM" id="SSF56176">
    <property type="entry name" value="FAD-binding/transporter-associated domain-like"/>
    <property type="match status" value="1"/>
</dbReference>
<keyword evidence="5 9" id="KW-1133">Transmembrane helix</keyword>
<dbReference type="GO" id="GO:0005886">
    <property type="term" value="C:plasma membrane"/>
    <property type="evidence" value="ECO:0007669"/>
    <property type="project" value="UniProtKB-SubCell"/>
</dbReference>
<sequence>MLSGFFSASETALTSANKIRLRNGAEEQNVKAIRSLKLTEKFDQTLSTILIGNNIVNIAMATIATKIATDMFGSQGTTIALTTIILTVIILVFGEILPKSLAKQFAEKFLFNASATLTIIMKLFYPVTLLFVQMKAGVNKLIGDYELEPTVTDDDVKALVEIGEEEGTFLSTEKELLHNAIEFDDIIVKDILTPRPDVVAISTETTNEEIKQIFIAEKFSRLPVFEGSIDNIIGIISHRDFFPSYIQDANFNIEDIMLKPLYVISSGKISNLLKDLQKAKVHLAVVVDEYGGTAGIISMEDIIEEIVGDIWDEHDESEEWIEQLEEGKVRLDGKVSIEEFTELFNVTILEPTSTTISGWISDTLGYLPKKGESMTYEAVKILIEDVQNRRIEKIIIEKMDDMIQTA</sequence>
<feature type="domain" description="CBS" evidence="11">
    <location>
        <begin position="256"/>
        <end position="316"/>
    </location>
</feature>
<feature type="domain" description="CBS" evidence="11">
    <location>
        <begin position="192"/>
        <end position="253"/>
    </location>
</feature>
<dbReference type="PANTHER" id="PTHR22777:SF17">
    <property type="entry name" value="UPF0053 PROTEIN SLL0260"/>
    <property type="match status" value="1"/>
</dbReference>
<keyword evidence="14" id="KW-1185">Reference proteome</keyword>
<organism evidence="13 14">
    <name type="scientific">Bacillus coahuilensis p1.1.43</name>
    <dbReference type="NCBI Taxonomy" id="1150625"/>
    <lineage>
        <taxon>Bacteria</taxon>
        <taxon>Bacillati</taxon>
        <taxon>Bacillota</taxon>
        <taxon>Bacilli</taxon>
        <taxon>Bacillales</taxon>
        <taxon>Bacillaceae</taxon>
        <taxon>Bacillus</taxon>
    </lineage>
</organism>
<dbReference type="RefSeq" id="WP_241494305.1">
    <property type="nucleotide sequence ID" value="NZ_LDYG01000003.1"/>
</dbReference>
<dbReference type="CDD" id="cd04590">
    <property type="entry name" value="CBS_pair_CorC_HlyC_assoc"/>
    <property type="match status" value="1"/>
</dbReference>
<dbReference type="Gene3D" id="3.10.580.10">
    <property type="entry name" value="CBS-domain"/>
    <property type="match status" value="1"/>
</dbReference>
<evidence type="ECO:0000256" key="5">
    <source>
        <dbReference type="ARBA" id="ARBA00022989"/>
    </source>
</evidence>
<comment type="subcellular location">
    <subcellularLocation>
        <location evidence="1">Cell membrane</location>
        <topology evidence="1">Multi-pass membrane protein</topology>
    </subcellularLocation>
</comment>
<evidence type="ECO:0000256" key="3">
    <source>
        <dbReference type="ARBA" id="ARBA00022692"/>
    </source>
</evidence>
<evidence type="ECO:0000256" key="4">
    <source>
        <dbReference type="ARBA" id="ARBA00022737"/>
    </source>
</evidence>
<reference evidence="13 14" key="1">
    <citation type="journal article" date="2016" name="Front. Microbiol.">
        <title>Microevolution Analysis of Bacillus coahuilensis Unveils Differences in Phosphorus Acquisition Strategies and Their Regulation.</title>
        <authorList>
            <person name="Gomez-Lunar Z."/>
            <person name="Hernandez-Gonzalez I."/>
            <person name="Rodriguez-Torres M.D."/>
            <person name="Souza V."/>
            <person name="Olmedo-Alvarez G."/>
        </authorList>
    </citation>
    <scope>NUCLEOTIDE SEQUENCE [LARGE SCALE GENOMIC DNA]</scope>
    <source>
        <strain evidence="14">p1.1.43</strain>
    </source>
</reference>
<protein>
    <recommendedName>
        <fullName evidence="15">Hemolysin</fullName>
    </recommendedName>
</protein>
<evidence type="ECO:0000256" key="2">
    <source>
        <dbReference type="ARBA" id="ARBA00006337"/>
    </source>
</evidence>
<dbReference type="SUPFAM" id="SSF54631">
    <property type="entry name" value="CBS-domain pair"/>
    <property type="match status" value="1"/>
</dbReference>
<dbReference type="InterPro" id="IPR002550">
    <property type="entry name" value="CNNM"/>
</dbReference>
<dbReference type="Gene3D" id="3.30.465.10">
    <property type="match status" value="1"/>
</dbReference>
<evidence type="ECO:0008006" key="15">
    <source>
        <dbReference type="Google" id="ProtNLM"/>
    </source>
</evidence>
<evidence type="ECO:0000256" key="7">
    <source>
        <dbReference type="ARBA" id="ARBA00023136"/>
    </source>
</evidence>
<dbReference type="InterPro" id="IPR036318">
    <property type="entry name" value="FAD-bd_PCMH-like_sf"/>
</dbReference>
<dbReference type="FunFam" id="3.10.580.10:FF:000002">
    <property type="entry name" value="Magnesium/cobalt efflux protein CorC"/>
    <property type="match status" value="1"/>
</dbReference>
<dbReference type="SMART" id="SM01091">
    <property type="entry name" value="CorC_HlyC"/>
    <property type="match status" value="1"/>
</dbReference>
<evidence type="ECO:0000259" key="12">
    <source>
        <dbReference type="PROSITE" id="PS51846"/>
    </source>
</evidence>
<dbReference type="InterPro" id="IPR046342">
    <property type="entry name" value="CBS_dom_sf"/>
</dbReference>
<keyword evidence="4" id="KW-0677">Repeat</keyword>
<comment type="caution">
    <text evidence="13">The sequence shown here is derived from an EMBL/GenBank/DDBJ whole genome shotgun (WGS) entry which is preliminary data.</text>
</comment>
<feature type="transmembrane region" description="Helical" evidence="10">
    <location>
        <begin position="109"/>
        <end position="132"/>
    </location>
</feature>
<dbReference type="Pfam" id="PF03471">
    <property type="entry name" value="CorC_HlyC"/>
    <property type="match status" value="1"/>
</dbReference>